<protein>
    <submittedName>
        <fullName evidence="2">Uncharacterized protein</fullName>
    </submittedName>
</protein>
<evidence type="ECO:0000313" key="2">
    <source>
        <dbReference type="EMBL" id="RNL54333.1"/>
    </source>
</evidence>
<reference evidence="2 3" key="1">
    <citation type="submission" date="2018-10" db="EMBL/GenBank/DDBJ databases">
        <title>Genome sequencing of Arthrobacter oryzae TNB02.</title>
        <authorList>
            <person name="Cho Y.-J."/>
            <person name="Cho A."/>
            <person name="Kim O.-S."/>
        </authorList>
    </citation>
    <scope>NUCLEOTIDE SEQUENCE [LARGE SCALE GENOMIC DNA]</scope>
    <source>
        <strain evidence="2 3">TNB02</strain>
    </source>
</reference>
<feature type="compositionally biased region" description="Polar residues" evidence="1">
    <location>
        <begin position="1"/>
        <end position="12"/>
    </location>
</feature>
<sequence length="71" mass="8117">MHRRQVSSNGTGQKAGPRNASDLAPRAEEAPGPRQAINIDELFASPWIGLHYRHEYLLHHRHELLVQQLED</sequence>
<evidence type="ECO:0000256" key="1">
    <source>
        <dbReference type="SAM" id="MobiDB-lite"/>
    </source>
</evidence>
<comment type="caution">
    <text evidence="2">The sequence shown here is derived from an EMBL/GenBank/DDBJ whole genome shotgun (WGS) entry which is preliminary data.</text>
</comment>
<keyword evidence="3" id="KW-1185">Reference proteome</keyword>
<gene>
    <name evidence="2" type="ORF">D7003_11525</name>
</gene>
<organism evidence="2 3">
    <name type="scientific">Arthrobacter oryzae</name>
    <dbReference type="NCBI Taxonomy" id="409290"/>
    <lineage>
        <taxon>Bacteria</taxon>
        <taxon>Bacillati</taxon>
        <taxon>Actinomycetota</taxon>
        <taxon>Actinomycetes</taxon>
        <taxon>Micrococcales</taxon>
        <taxon>Micrococcaceae</taxon>
        <taxon>Arthrobacter</taxon>
    </lineage>
</organism>
<evidence type="ECO:0000313" key="3">
    <source>
        <dbReference type="Proteomes" id="UP000273807"/>
    </source>
</evidence>
<dbReference type="EMBL" id="RBED01000102">
    <property type="protein sequence ID" value="RNL54333.1"/>
    <property type="molecule type" value="Genomic_DNA"/>
</dbReference>
<name>A0A3N0BYK3_9MICC</name>
<feature type="region of interest" description="Disordered" evidence="1">
    <location>
        <begin position="1"/>
        <end position="36"/>
    </location>
</feature>
<dbReference type="AlphaFoldDB" id="A0A3N0BYK3"/>
<proteinExistence type="predicted"/>
<dbReference type="Proteomes" id="UP000273807">
    <property type="component" value="Unassembled WGS sequence"/>
</dbReference>
<accession>A0A3N0BYK3</accession>